<reference evidence="1 2" key="1">
    <citation type="submission" date="2024-02" db="EMBL/GenBank/DDBJ databases">
        <authorList>
            <person name="Chen Y."/>
            <person name="Shah S."/>
            <person name="Dougan E. K."/>
            <person name="Thang M."/>
            <person name="Chan C."/>
        </authorList>
    </citation>
    <scope>NUCLEOTIDE SEQUENCE [LARGE SCALE GENOMIC DNA]</scope>
</reference>
<protein>
    <submittedName>
        <fullName evidence="1">Uncharacterized protein</fullName>
    </submittedName>
</protein>
<evidence type="ECO:0000313" key="2">
    <source>
        <dbReference type="Proteomes" id="UP001642484"/>
    </source>
</evidence>
<evidence type="ECO:0000313" key="1">
    <source>
        <dbReference type="EMBL" id="CAK9032992.1"/>
    </source>
</evidence>
<organism evidence="1 2">
    <name type="scientific">Durusdinium trenchii</name>
    <dbReference type="NCBI Taxonomy" id="1381693"/>
    <lineage>
        <taxon>Eukaryota</taxon>
        <taxon>Sar</taxon>
        <taxon>Alveolata</taxon>
        <taxon>Dinophyceae</taxon>
        <taxon>Suessiales</taxon>
        <taxon>Symbiodiniaceae</taxon>
        <taxon>Durusdinium</taxon>
    </lineage>
</organism>
<sequence length="112" mass="12772">MSTLEGAARYMYGAWAAKGLRATSMVADNTENFLEVRCHKVLICDPRDQMILDPAALRTEVALKVLERLSPEERINVDDTTLKAFEEAWRFFDVLFSLREGEEDYLLTSHAS</sequence>
<keyword evidence="2" id="KW-1185">Reference proteome</keyword>
<name>A0ABP0L453_9DINO</name>
<dbReference type="Proteomes" id="UP001642484">
    <property type="component" value="Unassembled WGS sequence"/>
</dbReference>
<dbReference type="EMBL" id="CAXAMN010010890">
    <property type="protein sequence ID" value="CAK9032992.1"/>
    <property type="molecule type" value="Genomic_DNA"/>
</dbReference>
<gene>
    <name evidence="1" type="ORF">CCMP2556_LOCUS18877</name>
</gene>
<proteinExistence type="predicted"/>
<accession>A0ABP0L453</accession>
<comment type="caution">
    <text evidence="1">The sequence shown here is derived from an EMBL/GenBank/DDBJ whole genome shotgun (WGS) entry which is preliminary data.</text>
</comment>